<evidence type="ECO:0000313" key="2">
    <source>
        <dbReference type="Proteomes" id="UP000297983"/>
    </source>
</evidence>
<accession>A0A4R9AX94</accession>
<proteinExistence type="predicted"/>
<keyword evidence="2" id="KW-1185">Reference proteome</keyword>
<organism evidence="1 2">
    <name type="scientific">Cryobacterium gelidum</name>
    <dbReference type="NCBI Taxonomy" id="1259164"/>
    <lineage>
        <taxon>Bacteria</taxon>
        <taxon>Bacillati</taxon>
        <taxon>Actinomycetota</taxon>
        <taxon>Actinomycetes</taxon>
        <taxon>Micrococcales</taxon>
        <taxon>Microbacteriaceae</taxon>
        <taxon>Cryobacterium</taxon>
    </lineage>
</organism>
<dbReference type="EMBL" id="SOHL01000015">
    <property type="protein sequence ID" value="TFD70895.1"/>
    <property type="molecule type" value="Genomic_DNA"/>
</dbReference>
<evidence type="ECO:0008006" key="3">
    <source>
        <dbReference type="Google" id="ProtNLM"/>
    </source>
</evidence>
<evidence type="ECO:0000313" key="1">
    <source>
        <dbReference type="EMBL" id="TFD70895.1"/>
    </source>
</evidence>
<dbReference type="AlphaFoldDB" id="A0A4R9AX94"/>
<sequence>MLVGLFFLGQRLVASPVAAPIASVSPAPAPTSTPTPTPEVTATQPAGVHEWNTLFGGECLEPYASPWEEDFTVVDCAASHTAQLVYRGTFGGNQATIFPGEAALAAQINLLCTKPGILDVTAAGAYSNLQMQGSYSITEEQWNTGSRDYFCFVSRAPTEALAASIVGPGPVA</sequence>
<name>A0A4R9AX94_9MICO</name>
<dbReference type="Proteomes" id="UP000297983">
    <property type="component" value="Unassembled WGS sequence"/>
</dbReference>
<reference evidence="1 2" key="1">
    <citation type="submission" date="2019-03" db="EMBL/GenBank/DDBJ databases">
        <title>Genomics of glacier-inhabiting Cryobacterium strains.</title>
        <authorList>
            <person name="Liu Q."/>
            <person name="Xin Y.-H."/>
        </authorList>
    </citation>
    <scope>NUCLEOTIDE SEQUENCE [LARGE SCALE GENOMIC DNA]</scope>
    <source>
        <strain evidence="1 2">Hz16</strain>
    </source>
</reference>
<gene>
    <name evidence="1" type="ORF">E3T50_10070</name>
</gene>
<protein>
    <recommendedName>
        <fullName evidence="3">Septum formation-related domain-containing protein</fullName>
    </recommendedName>
</protein>
<comment type="caution">
    <text evidence="1">The sequence shown here is derived from an EMBL/GenBank/DDBJ whole genome shotgun (WGS) entry which is preliminary data.</text>
</comment>